<dbReference type="EMBL" id="AQGS01000538">
    <property type="protein sequence ID" value="EPS38605.1"/>
    <property type="molecule type" value="Genomic_DNA"/>
</dbReference>
<sequence>MPSNKHSSRTRRLSTPVAPFGSKAARTSFAVVFHNQTGRIMRRYKYYVRGGISVPPEIIGVPKDMNSKANPGTVLVTSDNKEDSTDEDDDLDFLRLGPKAKLVYHWNDDDGTYNVDIQYNEKDGFKADLSGPDARKFTIRINQTGAANNGLEKAKPQNKSKSDHRRTMSFGRSGHSPRFNKFTERFRGVSPAGPSAGVAFLSVTVEKTSAEERQRQEDEEDEDMILQRAVAAHNGEHPVHSHPTYHHPMHHHPAHHHPVSHHLNYTRTI</sequence>
<feature type="compositionally biased region" description="Basic residues" evidence="1">
    <location>
        <begin position="248"/>
        <end position="260"/>
    </location>
</feature>
<name>S8A6F6_DACHA</name>
<reference evidence="2 3" key="1">
    <citation type="journal article" date="2013" name="PLoS Genet.">
        <title>Genomic mechanisms accounting for the adaptation to parasitism in nematode-trapping fungi.</title>
        <authorList>
            <person name="Meerupati T."/>
            <person name="Andersson K.M."/>
            <person name="Friman E."/>
            <person name="Kumar D."/>
            <person name="Tunlid A."/>
            <person name="Ahren D."/>
        </authorList>
    </citation>
    <scope>NUCLEOTIDE SEQUENCE [LARGE SCALE GENOMIC DNA]</scope>
    <source>
        <strain evidence="2 3">CBS 200.50</strain>
    </source>
</reference>
<proteinExistence type="predicted"/>
<dbReference type="HOGENOM" id="CLU_090377_0_0_1"/>
<evidence type="ECO:0000313" key="3">
    <source>
        <dbReference type="Proteomes" id="UP000015100"/>
    </source>
</evidence>
<dbReference type="Proteomes" id="UP000015100">
    <property type="component" value="Unassembled WGS sequence"/>
</dbReference>
<dbReference type="OrthoDB" id="5295147at2759"/>
<comment type="caution">
    <text evidence="2">The sequence shown here is derived from an EMBL/GenBank/DDBJ whole genome shotgun (WGS) entry which is preliminary data.</text>
</comment>
<reference evidence="3" key="2">
    <citation type="submission" date="2013-04" db="EMBL/GenBank/DDBJ databases">
        <title>Genomic mechanisms accounting for the adaptation to parasitism in nematode-trapping fungi.</title>
        <authorList>
            <person name="Ahren D.G."/>
        </authorList>
    </citation>
    <scope>NUCLEOTIDE SEQUENCE [LARGE SCALE GENOMIC DNA]</scope>
    <source>
        <strain evidence="3">CBS 200.50</strain>
    </source>
</reference>
<gene>
    <name evidence="2" type="ORF">H072_7605</name>
</gene>
<dbReference type="OMA" id="LVYHWND"/>
<evidence type="ECO:0000256" key="1">
    <source>
        <dbReference type="SAM" id="MobiDB-lite"/>
    </source>
</evidence>
<dbReference type="AlphaFoldDB" id="S8A6F6"/>
<feature type="region of interest" description="Disordered" evidence="1">
    <location>
        <begin position="145"/>
        <end position="179"/>
    </location>
</feature>
<accession>S8A6F6</accession>
<feature type="region of interest" description="Disordered" evidence="1">
    <location>
        <begin position="248"/>
        <end position="269"/>
    </location>
</feature>
<evidence type="ECO:0000313" key="2">
    <source>
        <dbReference type="EMBL" id="EPS38605.1"/>
    </source>
</evidence>
<organism evidence="2 3">
    <name type="scientific">Dactylellina haptotyla (strain CBS 200.50)</name>
    <name type="common">Nematode-trapping fungus</name>
    <name type="synonym">Monacrosporium haptotylum</name>
    <dbReference type="NCBI Taxonomy" id="1284197"/>
    <lineage>
        <taxon>Eukaryota</taxon>
        <taxon>Fungi</taxon>
        <taxon>Dikarya</taxon>
        <taxon>Ascomycota</taxon>
        <taxon>Pezizomycotina</taxon>
        <taxon>Orbiliomycetes</taxon>
        <taxon>Orbiliales</taxon>
        <taxon>Orbiliaceae</taxon>
        <taxon>Dactylellina</taxon>
    </lineage>
</organism>
<protein>
    <submittedName>
        <fullName evidence="2">Uncharacterized protein</fullName>
    </submittedName>
</protein>
<keyword evidence="3" id="KW-1185">Reference proteome</keyword>